<sequence length="109" mass="12315">MMQHNLSCLYVSMPPFARTMLTILKNANVPQVKTFADISTSEYPEIAKIKEGYVVSLLEQEICARSKVFLSTTHSSWSRIAEIPRTVHGEKTLTLETFVSWKSPIVALK</sequence>
<evidence type="ECO:0000313" key="1">
    <source>
        <dbReference type="Proteomes" id="UP000694865"/>
    </source>
</evidence>
<dbReference type="CDD" id="cd11296">
    <property type="entry name" value="O-FucT_like"/>
    <property type="match status" value="1"/>
</dbReference>
<keyword evidence="1" id="KW-1185">Reference proteome</keyword>
<dbReference type="Proteomes" id="UP000694865">
    <property type="component" value="Unplaced"/>
</dbReference>
<name>A0ABM0M7T3_SACKO</name>
<proteinExistence type="predicted"/>
<dbReference type="GeneID" id="102803850"/>
<organism evidence="1 2">
    <name type="scientific">Saccoglossus kowalevskii</name>
    <name type="common">Acorn worm</name>
    <dbReference type="NCBI Taxonomy" id="10224"/>
    <lineage>
        <taxon>Eukaryota</taxon>
        <taxon>Metazoa</taxon>
        <taxon>Hemichordata</taxon>
        <taxon>Enteropneusta</taxon>
        <taxon>Harrimaniidae</taxon>
        <taxon>Saccoglossus</taxon>
    </lineage>
</organism>
<accession>A0ABM0M7T3</accession>
<reference evidence="2" key="1">
    <citation type="submission" date="2025-08" db="UniProtKB">
        <authorList>
            <consortium name="RefSeq"/>
        </authorList>
    </citation>
    <scope>IDENTIFICATION</scope>
    <source>
        <tissue evidence="2">Testes</tissue>
    </source>
</reference>
<dbReference type="RefSeq" id="XP_006816074.1">
    <property type="nucleotide sequence ID" value="XM_006816011.1"/>
</dbReference>
<dbReference type="Gene3D" id="3.40.50.11350">
    <property type="match status" value="1"/>
</dbReference>
<protein>
    <submittedName>
        <fullName evidence="2">Uncharacterized protein LOC102803850</fullName>
    </submittedName>
</protein>
<evidence type="ECO:0000313" key="2">
    <source>
        <dbReference type="RefSeq" id="XP_006816074.1"/>
    </source>
</evidence>
<gene>
    <name evidence="2" type="primary">LOC102803850</name>
</gene>